<dbReference type="PROSITE" id="PS01356">
    <property type="entry name" value="HEMATOPO_REC_S_F2"/>
    <property type="match status" value="1"/>
</dbReference>
<comment type="subcellular location">
    <subcellularLocation>
        <location evidence="1">Membrane</location>
        <topology evidence="1">Single-pass type I membrane protein</topology>
    </subcellularLocation>
</comment>
<evidence type="ECO:0000256" key="9">
    <source>
        <dbReference type="SAM" id="SignalP"/>
    </source>
</evidence>
<dbReference type="Pfam" id="PF09240">
    <property type="entry name" value="IL6Ra-bind"/>
    <property type="match status" value="1"/>
</dbReference>
<dbReference type="GO" id="GO:0009897">
    <property type="term" value="C:external side of plasma membrane"/>
    <property type="evidence" value="ECO:0007669"/>
    <property type="project" value="TreeGrafter"/>
</dbReference>
<evidence type="ECO:0000313" key="12">
    <source>
        <dbReference type="RefSeq" id="XP_004854281.1"/>
    </source>
</evidence>
<keyword evidence="3 9" id="KW-0732">Signal</keyword>
<dbReference type="RefSeq" id="XP_004854281.1">
    <property type="nucleotide sequence ID" value="XM_004854224.3"/>
</dbReference>
<feature type="domain" description="Fibronectin type-III" evidence="10">
    <location>
        <begin position="236"/>
        <end position="331"/>
    </location>
</feature>
<keyword evidence="4 8" id="KW-1133">Transmembrane helix</keyword>
<accession>A0AAX6PKW3</accession>
<keyword evidence="7" id="KW-0325">Glycoprotein</keyword>
<evidence type="ECO:0000256" key="6">
    <source>
        <dbReference type="ARBA" id="ARBA00023170"/>
    </source>
</evidence>
<name>A0AAX6PKW3_HETGA</name>
<evidence type="ECO:0000256" key="3">
    <source>
        <dbReference type="ARBA" id="ARBA00022729"/>
    </source>
</evidence>
<reference evidence="12" key="1">
    <citation type="submission" date="2025-08" db="UniProtKB">
        <authorList>
            <consortium name="RefSeq"/>
        </authorList>
    </citation>
    <scope>IDENTIFICATION</scope>
</reference>
<evidence type="ECO:0000256" key="4">
    <source>
        <dbReference type="ARBA" id="ARBA00022989"/>
    </source>
</evidence>
<evidence type="ECO:0000256" key="8">
    <source>
        <dbReference type="SAM" id="Phobius"/>
    </source>
</evidence>
<dbReference type="InterPro" id="IPR013783">
    <property type="entry name" value="Ig-like_fold"/>
</dbReference>
<dbReference type="InterPro" id="IPR015321">
    <property type="entry name" value="TypeI_recpt_CBD"/>
</dbReference>
<keyword evidence="5 8" id="KW-0472">Membrane</keyword>
<dbReference type="PROSITE" id="PS50853">
    <property type="entry name" value="FN3"/>
    <property type="match status" value="1"/>
</dbReference>
<dbReference type="InterPro" id="IPR036116">
    <property type="entry name" value="FN3_sf"/>
</dbReference>
<feature type="signal peptide" evidence="9">
    <location>
        <begin position="1"/>
        <end position="17"/>
    </location>
</feature>
<dbReference type="Proteomes" id="UP000694906">
    <property type="component" value="Unplaced"/>
</dbReference>
<evidence type="ECO:0000259" key="10">
    <source>
        <dbReference type="PROSITE" id="PS50853"/>
    </source>
</evidence>
<dbReference type="InterPro" id="IPR003532">
    <property type="entry name" value="Short_hematopoietin_rcpt_2_CS"/>
</dbReference>
<keyword evidence="2 8" id="KW-0812">Transmembrane</keyword>
<feature type="transmembrane region" description="Helical" evidence="8">
    <location>
        <begin position="338"/>
        <end position="358"/>
    </location>
</feature>
<feature type="chain" id="PRO_5043590187" evidence="9">
    <location>
        <begin position="18"/>
        <end position="416"/>
    </location>
</feature>
<gene>
    <name evidence="12" type="primary">Il5ra</name>
</gene>
<sequence length="416" mass="47117">MVPALLILLGAMETLQTDLFPDKTFLLLPPVNFTIKVTGLAQVLLCWEPNPDQGQRTDTVKYHVKINAPQQEDYETRNSESKCETTLHQGFSASVRTILWRDHSFLASSWVSAEHKAPPGSPGTSIVNLTCTTNTAAGNFTDLLKSYQVSLHCTWLAGKDAPEDTQYFLYYRYGPWTEECQKYSKDTLNRNTACWFPRTFIHSKARDRLAVHVNGSSKHAAIKPFDQLFDTQAIDQPNPPMNVTAETEGSRLSIQWEKPVSAFPIHCFDYEVKIYNTKGYYQVEKTTTNAFVSTTDGVSKYSIQVRAAVSTACRAMGLWSKWSQPIYVGNEQKPITEWFLIMLTATICFVLLIFLFLCRIYHLWTKLFPPVPAPRSNIKDLIVTNNCEKAGSSETEIEGISYVEEPVFEILENSVF</sequence>
<keyword evidence="6 12" id="KW-0675">Receptor</keyword>
<organism evidence="11 12">
    <name type="scientific">Heterocephalus glaber</name>
    <name type="common">Naked mole rat</name>
    <dbReference type="NCBI Taxonomy" id="10181"/>
    <lineage>
        <taxon>Eukaryota</taxon>
        <taxon>Metazoa</taxon>
        <taxon>Chordata</taxon>
        <taxon>Craniata</taxon>
        <taxon>Vertebrata</taxon>
        <taxon>Euteleostomi</taxon>
        <taxon>Mammalia</taxon>
        <taxon>Eutheria</taxon>
        <taxon>Euarchontoglires</taxon>
        <taxon>Glires</taxon>
        <taxon>Rodentia</taxon>
        <taxon>Hystricomorpha</taxon>
        <taxon>Bathyergidae</taxon>
        <taxon>Heterocephalus</taxon>
    </lineage>
</organism>
<keyword evidence="11" id="KW-1185">Reference proteome</keyword>
<evidence type="ECO:0000256" key="7">
    <source>
        <dbReference type="ARBA" id="ARBA00023180"/>
    </source>
</evidence>
<dbReference type="InterPro" id="IPR003961">
    <property type="entry name" value="FN3_dom"/>
</dbReference>
<dbReference type="Gene3D" id="2.60.40.10">
    <property type="entry name" value="Immunoglobulins"/>
    <property type="match status" value="3"/>
</dbReference>
<evidence type="ECO:0000313" key="11">
    <source>
        <dbReference type="Proteomes" id="UP000694906"/>
    </source>
</evidence>
<dbReference type="CTD" id="3568"/>
<proteinExistence type="predicted"/>
<dbReference type="FunFam" id="2.60.40.10:FF:000741">
    <property type="entry name" value="Interleukin 5 receptor subunit alpha"/>
    <property type="match status" value="1"/>
</dbReference>
<protein>
    <submittedName>
        <fullName evidence="12">Interleukin-5 receptor subunit alpha</fullName>
    </submittedName>
</protein>
<dbReference type="AlphaFoldDB" id="A0AAX6PKW3"/>
<dbReference type="GeneID" id="101701153"/>
<evidence type="ECO:0000256" key="2">
    <source>
        <dbReference type="ARBA" id="ARBA00022692"/>
    </source>
</evidence>
<dbReference type="KEGG" id="hgl:101701153"/>
<dbReference type="SUPFAM" id="SSF49265">
    <property type="entry name" value="Fibronectin type III"/>
    <property type="match status" value="2"/>
</dbReference>
<evidence type="ECO:0000256" key="1">
    <source>
        <dbReference type="ARBA" id="ARBA00004479"/>
    </source>
</evidence>
<dbReference type="PANTHER" id="PTHR23037">
    <property type="entry name" value="CYTOKINE RECEPTOR"/>
    <property type="match status" value="1"/>
</dbReference>
<dbReference type="GO" id="GO:0004896">
    <property type="term" value="F:cytokine receptor activity"/>
    <property type="evidence" value="ECO:0007669"/>
    <property type="project" value="InterPro"/>
</dbReference>
<dbReference type="FunFam" id="2.60.40.10:FF:000818">
    <property type="entry name" value="Interleukin 5 receptor subunit alpha"/>
    <property type="match status" value="1"/>
</dbReference>
<dbReference type="PANTHER" id="PTHR23037:SF46">
    <property type="entry name" value="INTERLEUKIN 5 RECEPTOR SUBUNIT ALPHA"/>
    <property type="match status" value="1"/>
</dbReference>
<evidence type="ECO:0000256" key="5">
    <source>
        <dbReference type="ARBA" id="ARBA00023136"/>
    </source>
</evidence>